<proteinExistence type="predicted"/>
<sequence length="294" mass="32361">MKTTTSSAIIGHCVGESRDLSAVIISQLRLSGTQTEWGDSKAAAQLLVLQAQPCGRCATRNQECIYPDKKTYVTVPETYLRKLESAVASSHTSPSLATNYGNARPEYSASSQSPQDPGPESENRVAARAAILDDGSNERFVHDLRQLTIPESPDRLRESSGYTYVALKFDFLAKFGYWDSVHAFSSLSIMSISRAVAPDLSESPQYNDDAYLYSQCRVMLKDMAEAGNPASKDHHLLLADVENIVQNLTGSVAQEKSAERPVEVETMTPSIDLGDHLWSDADWVNFLNTYSHTM</sequence>
<dbReference type="EMBL" id="JADCTT010000014">
    <property type="protein sequence ID" value="KAF9744588.1"/>
    <property type="molecule type" value="Genomic_DNA"/>
</dbReference>
<evidence type="ECO:0000256" key="1">
    <source>
        <dbReference type="ARBA" id="ARBA00023242"/>
    </source>
</evidence>
<dbReference type="InterPro" id="IPR001138">
    <property type="entry name" value="Zn2Cys6_DnaBD"/>
</dbReference>
<evidence type="ECO:0000313" key="4">
    <source>
        <dbReference type="Proteomes" id="UP000616885"/>
    </source>
</evidence>
<feature type="compositionally biased region" description="Polar residues" evidence="2">
    <location>
        <begin position="92"/>
        <end position="101"/>
    </location>
</feature>
<comment type="caution">
    <text evidence="3">The sequence shown here is derived from an EMBL/GenBank/DDBJ whole genome shotgun (WGS) entry which is preliminary data.</text>
</comment>
<reference evidence="3" key="1">
    <citation type="submission" date="2020-10" db="EMBL/GenBank/DDBJ databases">
        <title>High-Quality Genome Resource of Clonostachys rosea strain S41 by Oxford Nanopore Long-Read Sequencing.</title>
        <authorList>
            <person name="Wang H."/>
        </authorList>
    </citation>
    <scope>NUCLEOTIDE SEQUENCE</scope>
    <source>
        <strain evidence="3">S41</strain>
    </source>
</reference>
<dbReference type="Gene3D" id="4.10.240.10">
    <property type="entry name" value="Zn(2)-C6 fungal-type DNA-binding domain"/>
    <property type="match status" value="1"/>
</dbReference>
<dbReference type="Proteomes" id="UP000616885">
    <property type="component" value="Unassembled WGS sequence"/>
</dbReference>
<evidence type="ECO:0000313" key="3">
    <source>
        <dbReference type="EMBL" id="KAF9744588.1"/>
    </source>
</evidence>
<dbReference type="GO" id="GO:0008270">
    <property type="term" value="F:zinc ion binding"/>
    <property type="evidence" value="ECO:0007669"/>
    <property type="project" value="InterPro"/>
</dbReference>
<organism evidence="3 4">
    <name type="scientific">Bionectria ochroleuca</name>
    <name type="common">Gliocladium roseum</name>
    <dbReference type="NCBI Taxonomy" id="29856"/>
    <lineage>
        <taxon>Eukaryota</taxon>
        <taxon>Fungi</taxon>
        <taxon>Dikarya</taxon>
        <taxon>Ascomycota</taxon>
        <taxon>Pezizomycotina</taxon>
        <taxon>Sordariomycetes</taxon>
        <taxon>Hypocreomycetidae</taxon>
        <taxon>Hypocreales</taxon>
        <taxon>Bionectriaceae</taxon>
        <taxon>Clonostachys</taxon>
    </lineage>
</organism>
<dbReference type="AlphaFoldDB" id="A0A8H7K765"/>
<dbReference type="CDD" id="cd00067">
    <property type="entry name" value="GAL4"/>
    <property type="match status" value="1"/>
</dbReference>
<dbReference type="InterPro" id="IPR036864">
    <property type="entry name" value="Zn2-C6_fun-type_DNA-bd_sf"/>
</dbReference>
<dbReference type="GO" id="GO:0000981">
    <property type="term" value="F:DNA-binding transcription factor activity, RNA polymerase II-specific"/>
    <property type="evidence" value="ECO:0007669"/>
    <property type="project" value="InterPro"/>
</dbReference>
<accession>A0A8H7K765</accession>
<name>A0A8H7K765_BIOOC</name>
<keyword evidence="1" id="KW-0539">Nucleus</keyword>
<feature type="region of interest" description="Disordered" evidence="2">
    <location>
        <begin position="92"/>
        <end position="124"/>
    </location>
</feature>
<gene>
    <name evidence="3" type="ORF">IM811_005369</name>
</gene>
<evidence type="ECO:0000256" key="2">
    <source>
        <dbReference type="SAM" id="MobiDB-lite"/>
    </source>
</evidence>
<protein>
    <recommendedName>
        <fullName evidence="5">Zn(2)-C6 fungal-type domain-containing protein</fullName>
    </recommendedName>
</protein>
<evidence type="ECO:0008006" key="5">
    <source>
        <dbReference type="Google" id="ProtNLM"/>
    </source>
</evidence>